<evidence type="ECO:0000313" key="6">
    <source>
        <dbReference type="Proteomes" id="UP001174936"/>
    </source>
</evidence>
<dbReference type="Pfam" id="PF12796">
    <property type="entry name" value="Ank_2"/>
    <property type="match status" value="1"/>
</dbReference>
<dbReference type="SMART" id="SM00248">
    <property type="entry name" value="ANK"/>
    <property type="match status" value="5"/>
</dbReference>
<dbReference type="AlphaFoldDB" id="A0AA40CS91"/>
<feature type="repeat" description="ANK" evidence="3">
    <location>
        <begin position="252"/>
        <end position="284"/>
    </location>
</feature>
<dbReference type="PANTHER" id="PTHR24201">
    <property type="entry name" value="ANK_REP_REGION DOMAIN-CONTAINING PROTEIN"/>
    <property type="match status" value="1"/>
</dbReference>
<dbReference type="Proteomes" id="UP001174936">
    <property type="component" value="Unassembled WGS sequence"/>
</dbReference>
<dbReference type="InterPro" id="IPR036770">
    <property type="entry name" value="Ankyrin_rpt-contain_sf"/>
</dbReference>
<evidence type="ECO:0000256" key="2">
    <source>
        <dbReference type="ARBA" id="ARBA00023043"/>
    </source>
</evidence>
<accession>A0AA40CS91</accession>
<feature type="region of interest" description="Disordered" evidence="4">
    <location>
        <begin position="513"/>
        <end position="537"/>
    </location>
</feature>
<evidence type="ECO:0000313" key="5">
    <source>
        <dbReference type="EMBL" id="KAK0649310.1"/>
    </source>
</evidence>
<sequence length="537" mass="59939">MSCPMEPNGAVCLQAVVRKKCVGYCRCRCHRASSFSTPEIFTNLFGRLCMRYGGLPWIGTSTCDDLSCNTNRGSSFQLDYIFPEWLLRRTLCVAAYWNSMSGISIHLNLPQALPDTHPVWEIILYNDLNRLKKLLAKGEIRPTDTRVTGTPMFSYAKDYEKYEMADFIYSLGIDIYAGPRGTSPVEQAMLWHRTRQHERMSRLPAIAKILSITNIDESYPTLVHEVLRGSRRMTVAEALKIEPWALDTRDMVGFTPLHWAVYMDRPGDVRTLTGLGADIGATDSRGRGLLDHAASYGHLECVVALVDGGCEIESRGGPGSTTWSPLYYAVHACQYETTHFLLSRGASLGSWSAFHRSIYDRCGDDELKLHKIFELLISFGGNPNKRNVGGWAPIHDAVIFNRPGAFKALYKVGAQLDALTPTTGENILHLAATWATLDLIRAMRELQITLNPRTLDKSGRLPLHCLEQSISTPEDERLPGQVKPSEEGITEFKTLLREVEERYDERCRAEGFAEGIVAPEPTPSDCESSGSEHDGNS</sequence>
<dbReference type="EMBL" id="JAULSV010000003">
    <property type="protein sequence ID" value="KAK0649310.1"/>
    <property type="molecule type" value="Genomic_DNA"/>
</dbReference>
<dbReference type="InterPro" id="IPR050776">
    <property type="entry name" value="Ank_Repeat/CDKN_Inhibitor"/>
</dbReference>
<evidence type="ECO:0000256" key="3">
    <source>
        <dbReference type="PROSITE-ProRule" id="PRU00023"/>
    </source>
</evidence>
<dbReference type="Gene3D" id="1.25.40.20">
    <property type="entry name" value="Ankyrin repeat-containing domain"/>
    <property type="match status" value="1"/>
</dbReference>
<dbReference type="PROSITE" id="PS50088">
    <property type="entry name" value="ANK_REPEAT"/>
    <property type="match status" value="1"/>
</dbReference>
<dbReference type="GO" id="GO:0005634">
    <property type="term" value="C:nucleus"/>
    <property type="evidence" value="ECO:0007669"/>
    <property type="project" value="TreeGrafter"/>
</dbReference>
<dbReference type="PROSITE" id="PS50297">
    <property type="entry name" value="ANK_REP_REGION"/>
    <property type="match status" value="1"/>
</dbReference>
<comment type="caution">
    <text evidence="5">The sequence shown here is derived from an EMBL/GenBank/DDBJ whole genome shotgun (WGS) entry which is preliminary data.</text>
</comment>
<gene>
    <name evidence="5" type="ORF">B0T16DRAFT_129104</name>
</gene>
<organism evidence="5 6">
    <name type="scientific">Cercophora newfieldiana</name>
    <dbReference type="NCBI Taxonomy" id="92897"/>
    <lineage>
        <taxon>Eukaryota</taxon>
        <taxon>Fungi</taxon>
        <taxon>Dikarya</taxon>
        <taxon>Ascomycota</taxon>
        <taxon>Pezizomycotina</taxon>
        <taxon>Sordariomycetes</taxon>
        <taxon>Sordariomycetidae</taxon>
        <taxon>Sordariales</taxon>
        <taxon>Lasiosphaeriaceae</taxon>
        <taxon>Cercophora</taxon>
    </lineage>
</organism>
<keyword evidence="2 3" id="KW-0040">ANK repeat</keyword>
<protein>
    <submittedName>
        <fullName evidence="5">Ankyrin repeat-containing domain protein</fullName>
    </submittedName>
</protein>
<dbReference type="SUPFAM" id="SSF48403">
    <property type="entry name" value="Ankyrin repeat"/>
    <property type="match status" value="1"/>
</dbReference>
<evidence type="ECO:0000256" key="4">
    <source>
        <dbReference type="SAM" id="MobiDB-lite"/>
    </source>
</evidence>
<keyword evidence="6" id="KW-1185">Reference proteome</keyword>
<dbReference type="InterPro" id="IPR002110">
    <property type="entry name" value="Ankyrin_rpt"/>
</dbReference>
<dbReference type="PANTHER" id="PTHR24201:SF16">
    <property type="entry name" value="ANKYRIN-1-LIKE-RELATED"/>
    <property type="match status" value="1"/>
</dbReference>
<keyword evidence="1" id="KW-0677">Repeat</keyword>
<name>A0AA40CS91_9PEZI</name>
<proteinExistence type="predicted"/>
<reference evidence="5" key="1">
    <citation type="submission" date="2023-06" db="EMBL/GenBank/DDBJ databases">
        <title>Genome-scale phylogeny and comparative genomics of the fungal order Sordariales.</title>
        <authorList>
            <consortium name="Lawrence Berkeley National Laboratory"/>
            <person name="Hensen N."/>
            <person name="Bonometti L."/>
            <person name="Westerberg I."/>
            <person name="Brannstrom I.O."/>
            <person name="Guillou S."/>
            <person name="Cros-Aarteil S."/>
            <person name="Calhoun S."/>
            <person name="Haridas S."/>
            <person name="Kuo A."/>
            <person name="Mondo S."/>
            <person name="Pangilinan J."/>
            <person name="Riley R."/>
            <person name="Labutti K."/>
            <person name="Andreopoulos B."/>
            <person name="Lipzen A."/>
            <person name="Chen C."/>
            <person name="Yanf M."/>
            <person name="Daum C."/>
            <person name="Ng V."/>
            <person name="Clum A."/>
            <person name="Steindorff A."/>
            <person name="Ohm R."/>
            <person name="Martin F."/>
            <person name="Silar P."/>
            <person name="Natvig D."/>
            <person name="Lalanne C."/>
            <person name="Gautier V."/>
            <person name="Ament-Velasquez S.L."/>
            <person name="Kruys A."/>
            <person name="Hutchinson M.I."/>
            <person name="Powell A.J."/>
            <person name="Barry K."/>
            <person name="Miller A.N."/>
            <person name="Grigoriev I.V."/>
            <person name="Debuchy R."/>
            <person name="Gladieux P."/>
            <person name="Thoren M.H."/>
            <person name="Johannesson H."/>
        </authorList>
    </citation>
    <scope>NUCLEOTIDE SEQUENCE</scope>
    <source>
        <strain evidence="5">SMH2532-1</strain>
    </source>
</reference>
<evidence type="ECO:0000256" key="1">
    <source>
        <dbReference type="ARBA" id="ARBA00022737"/>
    </source>
</evidence>